<gene>
    <name evidence="1" type="ORF">LCGC14_1286150</name>
</gene>
<sequence>MLVTALNGVKGYLLKADYFNKPRPIKEQIKEVFRTKEAVEIKIPVLTEEELA</sequence>
<feature type="non-terminal residue" evidence="1">
    <location>
        <position position="52"/>
    </location>
</feature>
<reference evidence="1" key="1">
    <citation type="journal article" date="2015" name="Nature">
        <title>Complex archaea that bridge the gap between prokaryotes and eukaryotes.</title>
        <authorList>
            <person name="Spang A."/>
            <person name="Saw J.H."/>
            <person name="Jorgensen S.L."/>
            <person name="Zaremba-Niedzwiedzka K."/>
            <person name="Martijn J."/>
            <person name="Lind A.E."/>
            <person name="van Eijk R."/>
            <person name="Schleper C."/>
            <person name="Guy L."/>
            <person name="Ettema T.J."/>
        </authorList>
    </citation>
    <scope>NUCLEOTIDE SEQUENCE</scope>
</reference>
<accession>A0A0F9KTU2</accession>
<name>A0A0F9KTU2_9ZZZZ</name>
<organism evidence="1">
    <name type="scientific">marine sediment metagenome</name>
    <dbReference type="NCBI Taxonomy" id="412755"/>
    <lineage>
        <taxon>unclassified sequences</taxon>
        <taxon>metagenomes</taxon>
        <taxon>ecological metagenomes</taxon>
    </lineage>
</organism>
<comment type="caution">
    <text evidence="1">The sequence shown here is derived from an EMBL/GenBank/DDBJ whole genome shotgun (WGS) entry which is preliminary data.</text>
</comment>
<protein>
    <submittedName>
        <fullName evidence="1">Uncharacterized protein</fullName>
    </submittedName>
</protein>
<evidence type="ECO:0000313" key="1">
    <source>
        <dbReference type="EMBL" id="KKM85734.1"/>
    </source>
</evidence>
<proteinExistence type="predicted"/>
<dbReference type="AlphaFoldDB" id="A0A0F9KTU2"/>
<dbReference type="EMBL" id="LAZR01007364">
    <property type="protein sequence ID" value="KKM85734.1"/>
    <property type="molecule type" value="Genomic_DNA"/>
</dbReference>